<dbReference type="InterPro" id="IPR010985">
    <property type="entry name" value="Ribbon_hlx_hlx"/>
</dbReference>
<dbReference type="Gene3D" id="1.10.1220.10">
    <property type="entry name" value="Met repressor-like"/>
    <property type="match status" value="1"/>
</dbReference>
<protein>
    <recommendedName>
        <fullName evidence="1">Ribbon-helix-helix protein CopG domain-containing protein</fullName>
    </recommendedName>
</protein>
<proteinExistence type="predicted"/>
<evidence type="ECO:0000259" key="1">
    <source>
        <dbReference type="Pfam" id="PF01402"/>
    </source>
</evidence>
<dbReference type="CDD" id="cd22231">
    <property type="entry name" value="RHH_NikR_HicB-like"/>
    <property type="match status" value="1"/>
</dbReference>
<feature type="domain" description="Ribbon-helix-helix protein CopG" evidence="1">
    <location>
        <begin position="4"/>
        <end position="40"/>
    </location>
</feature>
<dbReference type="SUPFAM" id="SSF47598">
    <property type="entry name" value="Ribbon-helix-helix"/>
    <property type="match status" value="1"/>
</dbReference>
<evidence type="ECO:0000313" key="3">
    <source>
        <dbReference type="Proteomes" id="UP001500571"/>
    </source>
</evidence>
<dbReference type="InterPro" id="IPR013321">
    <property type="entry name" value="Arc_rbn_hlx_hlx"/>
</dbReference>
<evidence type="ECO:0000313" key="2">
    <source>
        <dbReference type="EMBL" id="GAA1946822.1"/>
    </source>
</evidence>
<comment type="caution">
    <text evidence="2">The sequence shown here is derived from an EMBL/GenBank/DDBJ whole genome shotgun (WGS) entry which is preliminary data.</text>
</comment>
<dbReference type="Pfam" id="PF01402">
    <property type="entry name" value="RHH_1"/>
    <property type="match status" value="1"/>
</dbReference>
<dbReference type="Proteomes" id="UP001500571">
    <property type="component" value="Unassembled WGS sequence"/>
</dbReference>
<gene>
    <name evidence="2" type="ORF">GCM10009798_02320</name>
</gene>
<accession>A0ABN2Q878</accession>
<sequence length="78" mass="8568">MGMKLSVSIPDEDIEFLDEYGRRGGFPSRSAVLQRAVHLLRNEGLADDYAAAIVEWSDSDDGRAWDSTSGDGVIRAPR</sequence>
<dbReference type="EMBL" id="BAAAPB010000001">
    <property type="protein sequence ID" value="GAA1946822.1"/>
    <property type="molecule type" value="Genomic_DNA"/>
</dbReference>
<dbReference type="InterPro" id="IPR002145">
    <property type="entry name" value="CopG"/>
</dbReference>
<keyword evidence="3" id="KW-1185">Reference proteome</keyword>
<organism evidence="2 3">
    <name type="scientific">Nocardioides panacihumi</name>
    <dbReference type="NCBI Taxonomy" id="400774"/>
    <lineage>
        <taxon>Bacteria</taxon>
        <taxon>Bacillati</taxon>
        <taxon>Actinomycetota</taxon>
        <taxon>Actinomycetes</taxon>
        <taxon>Propionibacteriales</taxon>
        <taxon>Nocardioidaceae</taxon>
        <taxon>Nocardioides</taxon>
    </lineage>
</organism>
<reference evidence="2 3" key="1">
    <citation type="journal article" date="2019" name="Int. J. Syst. Evol. Microbiol.">
        <title>The Global Catalogue of Microorganisms (GCM) 10K type strain sequencing project: providing services to taxonomists for standard genome sequencing and annotation.</title>
        <authorList>
            <consortium name="The Broad Institute Genomics Platform"/>
            <consortium name="The Broad Institute Genome Sequencing Center for Infectious Disease"/>
            <person name="Wu L."/>
            <person name="Ma J."/>
        </authorList>
    </citation>
    <scope>NUCLEOTIDE SEQUENCE [LARGE SCALE GENOMIC DNA]</scope>
    <source>
        <strain evidence="2 3">JCM 15309</strain>
    </source>
</reference>
<name>A0ABN2Q878_9ACTN</name>